<reference evidence="2 3" key="1">
    <citation type="journal article" date="2018" name="Nat. Ecol. Evol.">
        <title>Pezizomycetes genomes reveal the molecular basis of ectomycorrhizal truffle lifestyle.</title>
        <authorList>
            <person name="Murat C."/>
            <person name="Payen T."/>
            <person name="Noel B."/>
            <person name="Kuo A."/>
            <person name="Morin E."/>
            <person name="Chen J."/>
            <person name="Kohler A."/>
            <person name="Krizsan K."/>
            <person name="Balestrini R."/>
            <person name="Da Silva C."/>
            <person name="Montanini B."/>
            <person name="Hainaut M."/>
            <person name="Levati E."/>
            <person name="Barry K.W."/>
            <person name="Belfiori B."/>
            <person name="Cichocki N."/>
            <person name="Clum A."/>
            <person name="Dockter R.B."/>
            <person name="Fauchery L."/>
            <person name="Guy J."/>
            <person name="Iotti M."/>
            <person name="Le Tacon F."/>
            <person name="Lindquist E.A."/>
            <person name="Lipzen A."/>
            <person name="Malagnac F."/>
            <person name="Mello A."/>
            <person name="Molinier V."/>
            <person name="Miyauchi S."/>
            <person name="Poulain J."/>
            <person name="Riccioni C."/>
            <person name="Rubini A."/>
            <person name="Sitrit Y."/>
            <person name="Splivallo R."/>
            <person name="Traeger S."/>
            <person name="Wang M."/>
            <person name="Zifcakova L."/>
            <person name="Wipf D."/>
            <person name="Zambonelli A."/>
            <person name="Paolocci F."/>
            <person name="Nowrousian M."/>
            <person name="Ottonello S."/>
            <person name="Baldrian P."/>
            <person name="Spatafora J.W."/>
            <person name="Henrissat B."/>
            <person name="Nagy L.G."/>
            <person name="Aury J.M."/>
            <person name="Wincker P."/>
            <person name="Grigoriev I.V."/>
            <person name="Bonfante P."/>
            <person name="Martin F.M."/>
        </authorList>
    </citation>
    <scope>NUCLEOTIDE SEQUENCE [LARGE SCALE GENOMIC DNA]</scope>
    <source>
        <strain evidence="2 3">120613-1</strain>
    </source>
</reference>
<keyword evidence="1" id="KW-0812">Transmembrane</keyword>
<dbReference type="AlphaFoldDB" id="A0A3N4JLY7"/>
<dbReference type="EMBL" id="ML120388">
    <property type="protein sequence ID" value="RPA99262.1"/>
    <property type="molecule type" value="Genomic_DNA"/>
</dbReference>
<evidence type="ECO:0000313" key="2">
    <source>
        <dbReference type="EMBL" id="RPA99262.1"/>
    </source>
</evidence>
<gene>
    <name evidence="2" type="ORF">L873DRAFT_914385</name>
</gene>
<name>A0A3N4JLY7_9PEZI</name>
<protein>
    <submittedName>
        <fullName evidence="2">Uncharacterized protein</fullName>
    </submittedName>
</protein>
<dbReference type="Proteomes" id="UP000276215">
    <property type="component" value="Unassembled WGS sequence"/>
</dbReference>
<accession>A0A3N4JLY7</accession>
<feature type="transmembrane region" description="Helical" evidence="1">
    <location>
        <begin position="21"/>
        <end position="42"/>
    </location>
</feature>
<feature type="transmembrane region" description="Helical" evidence="1">
    <location>
        <begin position="81"/>
        <end position="102"/>
    </location>
</feature>
<evidence type="ECO:0000256" key="1">
    <source>
        <dbReference type="SAM" id="Phobius"/>
    </source>
</evidence>
<sequence length="108" mass="12803">MPHSAQYQFFFPCMECITFHFLKLLLIFFNLLLSIILFFLMYTNLCLVGINDTTILDRPLRTFQFPLSILNRDKLLDPQPLQVLSLMEFILFLFHIPSFLLTNSSQEH</sequence>
<evidence type="ECO:0000313" key="3">
    <source>
        <dbReference type="Proteomes" id="UP000276215"/>
    </source>
</evidence>
<organism evidence="2 3">
    <name type="scientific">Choiromyces venosus 120613-1</name>
    <dbReference type="NCBI Taxonomy" id="1336337"/>
    <lineage>
        <taxon>Eukaryota</taxon>
        <taxon>Fungi</taxon>
        <taxon>Dikarya</taxon>
        <taxon>Ascomycota</taxon>
        <taxon>Pezizomycotina</taxon>
        <taxon>Pezizomycetes</taxon>
        <taxon>Pezizales</taxon>
        <taxon>Tuberaceae</taxon>
        <taxon>Choiromyces</taxon>
    </lineage>
</organism>
<keyword evidence="1" id="KW-1133">Transmembrane helix</keyword>
<keyword evidence="3" id="KW-1185">Reference proteome</keyword>
<keyword evidence="1" id="KW-0472">Membrane</keyword>
<proteinExistence type="predicted"/>